<organism evidence="1 2">
    <name type="scientific">Scutellospora calospora</name>
    <dbReference type="NCBI Taxonomy" id="85575"/>
    <lineage>
        <taxon>Eukaryota</taxon>
        <taxon>Fungi</taxon>
        <taxon>Fungi incertae sedis</taxon>
        <taxon>Mucoromycota</taxon>
        <taxon>Glomeromycotina</taxon>
        <taxon>Glomeromycetes</taxon>
        <taxon>Diversisporales</taxon>
        <taxon>Gigasporaceae</taxon>
        <taxon>Scutellospora</taxon>
    </lineage>
</organism>
<feature type="non-terminal residue" evidence="1">
    <location>
        <position position="164"/>
    </location>
</feature>
<accession>A0ACA9PE48</accession>
<keyword evidence="2" id="KW-1185">Reference proteome</keyword>
<evidence type="ECO:0000313" key="2">
    <source>
        <dbReference type="Proteomes" id="UP000789860"/>
    </source>
</evidence>
<comment type="caution">
    <text evidence="1">The sequence shown here is derived from an EMBL/GenBank/DDBJ whole genome shotgun (WGS) entry which is preliminary data.</text>
</comment>
<name>A0ACA9PE48_9GLOM</name>
<evidence type="ECO:0000313" key="1">
    <source>
        <dbReference type="EMBL" id="CAG8697864.1"/>
    </source>
</evidence>
<protein>
    <submittedName>
        <fullName evidence="1">3022_t:CDS:1</fullName>
    </submittedName>
</protein>
<sequence length="164" mass="19244">VARPEDPQIVKIIHRMVERFAKYGPPFENNSKFGFLFDNDSPEHTYYCWKLYSILQGDPKKKWRTEVFHMFNEGLMWVPPEIPFDEDAVDKLLDSDEGKNEKESMFLKVHSKHRLEVMLRKLTYERGAIAKVMTFSIDYSDAADEIVDIICKTLVIKETPIPTK</sequence>
<gene>
    <name evidence="1" type="ORF">SCALOS_LOCUS10381</name>
</gene>
<proteinExistence type="predicted"/>
<dbReference type="EMBL" id="CAJVPM010038335">
    <property type="protein sequence ID" value="CAG8697864.1"/>
    <property type="molecule type" value="Genomic_DNA"/>
</dbReference>
<dbReference type="Proteomes" id="UP000789860">
    <property type="component" value="Unassembled WGS sequence"/>
</dbReference>
<feature type="non-terminal residue" evidence="1">
    <location>
        <position position="1"/>
    </location>
</feature>
<reference evidence="1" key="1">
    <citation type="submission" date="2021-06" db="EMBL/GenBank/DDBJ databases">
        <authorList>
            <person name="Kallberg Y."/>
            <person name="Tangrot J."/>
            <person name="Rosling A."/>
        </authorList>
    </citation>
    <scope>NUCLEOTIDE SEQUENCE</scope>
    <source>
        <strain evidence="1">AU212A</strain>
    </source>
</reference>